<dbReference type="InterPro" id="IPR018060">
    <property type="entry name" value="HTH_AraC"/>
</dbReference>
<dbReference type="GO" id="GO:0043565">
    <property type="term" value="F:sequence-specific DNA binding"/>
    <property type="evidence" value="ECO:0007669"/>
    <property type="project" value="InterPro"/>
</dbReference>
<dbReference type="PROSITE" id="PS01124">
    <property type="entry name" value="HTH_ARAC_FAMILY_2"/>
    <property type="match status" value="1"/>
</dbReference>
<dbReference type="SUPFAM" id="SSF46689">
    <property type="entry name" value="Homeodomain-like"/>
    <property type="match status" value="2"/>
</dbReference>
<dbReference type="InterPro" id="IPR032783">
    <property type="entry name" value="AraC_lig"/>
</dbReference>
<dbReference type="Gene3D" id="1.10.10.60">
    <property type="entry name" value="Homeodomain-like"/>
    <property type="match status" value="2"/>
</dbReference>
<reference evidence="5 6" key="1">
    <citation type="submission" date="2020-08" db="EMBL/GenBank/DDBJ databases">
        <title>Genomic Encyclopedia of Type Strains, Phase IV (KMG-IV): sequencing the most valuable type-strain genomes for metagenomic binning, comparative biology and taxonomic classification.</title>
        <authorList>
            <person name="Goeker M."/>
        </authorList>
    </citation>
    <scope>NUCLEOTIDE SEQUENCE [LARGE SCALE GENOMIC DNA]</scope>
    <source>
        <strain evidence="5 6">DSM 103336</strain>
    </source>
</reference>
<keyword evidence="1" id="KW-0805">Transcription regulation</keyword>
<keyword evidence="2 5" id="KW-0238">DNA-binding</keyword>
<comment type="caution">
    <text evidence="5">The sequence shown here is derived from an EMBL/GenBank/DDBJ whole genome shotgun (WGS) entry which is preliminary data.</text>
</comment>
<dbReference type="GO" id="GO:0003700">
    <property type="term" value="F:DNA-binding transcription factor activity"/>
    <property type="evidence" value="ECO:0007669"/>
    <property type="project" value="InterPro"/>
</dbReference>
<dbReference type="Pfam" id="PF12852">
    <property type="entry name" value="Cupin_6"/>
    <property type="match status" value="1"/>
</dbReference>
<evidence type="ECO:0000313" key="5">
    <source>
        <dbReference type="EMBL" id="MBB5730781.1"/>
    </source>
</evidence>
<dbReference type="InterPro" id="IPR009057">
    <property type="entry name" value="Homeodomain-like_sf"/>
</dbReference>
<dbReference type="InterPro" id="IPR050204">
    <property type="entry name" value="AraC_XylS_family_regulators"/>
</dbReference>
<name>A0A7W9BVG4_9SPHN</name>
<accession>A0A7W9BVG4</accession>
<dbReference type="OrthoDB" id="9802263at2"/>
<keyword evidence="6" id="KW-1185">Reference proteome</keyword>
<keyword evidence="3" id="KW-0804">Transcription</keyword>
<dbReference type="AlphaFoldDB" id="A0A7W9BVG4"/>
<dbReference type="EMBL" id="JACIJR010000009">
    <property type="protein sequence ID" value="MBB5730781.1"/>
    <property type="molecule type" value="Genomic_DNA"/>
</dbReference>
<dbReference type="RefSeq" id="WP_157177836.1">
    <property type="nucleotide sequence ID" value="NZ_BMJP01000007.1"/>
</dbReference>
<sequence length="297" mass="30983">MAGDPLSNILDVLGARMGRQTRMEAAGRWALEFPAVERLKFVAMLRGSQWLLLPGGVAHQLNEGDVCLIGRTAYRTASAPDVEPVDGQPFFEHGDVARIGGADIVAIGGTVTVAPGLADFLLDVLPDFMMVPKEAAGSSSVATILALLGAEIERDEVGGEVVSARLADVLLVEAIRACAARRDGTGIGWLGALSDDRLGRALRAIHADVARPWTVATLAGVAGMSRAAFAAAFARRVGYTPLAYVRTWRLTVARAAMLRGGRNIGAVASDAGYGSQSAFGQAFKRAFGVSPGAVVLT</sequence>
<dbReference type="InterPro" id="IPR018062">
    <property type="entry name" value="HTH_AraC-typ_CS"/>
</dbReference>
<gene>
    <name evidence="5" type="ORF">FHS99_003288</name>
</gene>
<dbReference type="Proteomes" id="UP000546701">
    <property type="component" value="Unassembled WGS sequence"/>
</dbReference>
<dbReference type="PANTHER" id="PTHR46796:SF7">
    <property type="entry name" value="ARAC FAMILY TRANSCRIPTIONAL REGULATOR"/>
    <property type="match status" value="1"/>
</dbReference>
<dbReference type="PANTHER" id="PTHR46796">
    <property type="entry name" value="HTH-TYPE TRANSCRIPTIONAL ACTIVATOR RHAS-RELATED"/>
    <property type="match status" value="1"/>
</dbReference>
<dbReference type="PROSITE" id="PS00041">
    <property type="entry name" value="HTH_ARAC_FAMILY_1"/>
    <property type="match status" value="1"/>
</dbReference>
<evidence type="ECO:0000313" key="6">
    <source>
        <dbReference type="Proteomes" id="UP000546701"/>
    </source>
</evidence>
<evidence type="ECO:0000256" key="3">
    <source>
        <dbReference type="ARBA" id="ARBA00023163"/>
    </source>
</evidence>
<protein>
    <submittedName>
        <fullName evidence="5">AraC-like DNA-binding protein</fullName>
    </submittedName>
</protein>
<dbReference type="SMART" id="SM00342">
    <property type="entry name" value="HTH_ARAC"/>
    <property type="match status" value="1"/>
</dbReference>
<evidence type="ECO:0000259" key="4">
    <source>
        <dbReference type="PROSITE" id="PS01124"/>
    </source>
</evidence>
<evidence type="ECO:0000256" key="2">
    <source>
        <dbReference type="ARBA" id="ARBA00023125"/>
    </source>
</evidence>
<dbReference type="Pfam" id="PF12833">
    <property type="entry name" value="HTH_18"/>
    <property type="match status" value="1"/>
</dbReference>
<proteinExistence type="predicted"/>
<feature type="domain" description="HTH araC/xylS-type" evidence="4">
    <location>
        <begin position="199"/>
        <end position="297"/>
    </location>
</feature>
<organism evidence="5 6">
    <name type="scientific">Sphingomonas prati</name>
    <dbReference type="NCBI Taxonomy" id="1843237"/>
    <lineage>
        <taxon>Bacteria</taxon>
        <taxon>Pseudomonadati</taxon>
        <taxon>Pseudomonadota</taxon>
        <taxon>Alphaproteobacteria</taxon>
        <taxon>Sphingomonadales</taxon>
        <taxon>Sphingomonadaceae</taxon>
        <taxon>Sphingomonas</taxon>
    </lineage>
</organism>
<evidence type="ECO:0000256" key="1">
    <source>
        <dbReference type="ARBA" id="ARBA00023015"/>
    </source>
</evidence>